<dbReference type="Pfam" id="PF13516">
    <property type="entry name" value="LRR_6"/>
    <property type="match status" value="3"/>
</dbReference>
<dbReference type="GO" id="GO:0005096">
    <property type="term" value="F:GTPase activator activity"/>
    <property type="evidence" value="ECO:0007669"/>
    <property type="project" value="UniProtKB-KW"/>
</dbReference>
<evidence type="ECO:0000256" key="3">
    <source>
        <dbReference type="ARBA" id="ARBA00022737"/>
    </source>
</evidence>
<dbReference type="PANTHER" id="PTHR24113">
    <property type="entry name" value="RAN GTPASE-ACTIVATING PROTEIN 1"/>
    <property type="match status" value="1"/>
</dbReference>
<keyword evidence="1" id="KW-0343">GTPase activation</keyword>
<organism evidence="4">
    <name type="scientific">Neobodo designis</name>
    <name type="common">Flagellated protozoan</name>
    <name type="synonym">Bodo designis</name>
    <dbReference type="NCBI Taxonomy" id="312471"/>
    <lineage>
        <taxon>Eukaryota</taxon>
        <taxon>Discoba</taxon>
        <taxon>Euglenozoa</taxon>
        <taxon>Kinetoplastea</taxon>
        <taxon>Metakinetoplastina</taxon>
        <taxon>Neobodonida</taxon>
        <taxon>Neobodo</taxon>
    </lineage>
</organism>
<dbReference type="InterPro" id="IPR027038">
    <property type="entry name" value="RanGap"/>
</dbReference>
<reference evidence="4" key="1">
    <citation type="submission" date="2021-01" db="EMBL/GenBank/DDBJ databases">
        <authorList>
            <person name="Corre E."/>
            <person name="Pelletier E."/>
            <person name="Niang G."/>
            <person name="Scheremetjew M."/>
            <person name="Finn R."/>
            <person name="Kale V."/>
            <person name="Holt S."/>
            <person name="Cochrane G."/>
            <person name="Meng A."/>
            <person name="Brown T."/>
            <person name="Cohen L."/>
        </authorList>
    </citation>
    <scope>NUCLEOTIDE SEQUENCE</scope>
    <source>
        <strain evidence="4">CCAP 1951/1</strain>
    </source>
</reference>
<dbReference type="InterPro" id="IPR001611">
    <property type="entry name" value="Leu-rich_rpt"/>
</dbReference>
<dbReference type="InterPro" id="IPR032675">
    <property type="entry name" value="LRR_dom_sf"/>
</dbReference>
<sequence>MGCCGSNDRPSDSDAAEALRRSITDLAQAKVPTFDWRFRDGHGGSKLRLAGSRCVRRGLEERAGRDACPIALELLDMEIGDDGAAEIARGLRSEGLLVSSLNLSSNGITGKGAAALGEGLHPGLRLQRLVVGRNAIDGEGVAALLKPLNTCAALEFLEVPLGSALQQPPITVEHESGETLGELARSGVKGISIRIWGVPPNGDVVAAVLDGMGSSDRAQEFRCTGTKACVGTLGGLKCFTKAAQTLNVLELRHVDVARDAVAAMCEALSCPRAAITEMTLFACGLDDGACTCIGRMLAKNKSLVTLDVGGNDSITSEGLCVMFDGLRHNRRLRTLNLADLAFNDGTAEVLARNLDDPSAAPLTNVRHNPIQSPSLAQRLLDILNRNECRQDETSSASSLGVAVAHSPATGEDRGVVAGADDSFELVV</sequence>
<dbReference type="SUPFAM" id="SSF52047">
    <property type="entry name" value="RNI-like"/>
    <property type="match status" value="1"/>
</dbReference>
<dbReference type="EMBL" id="HBGF01040816">
    <property type="protein sequence ID" value="CAD9140346.1"/>
    <property type="molecule type" value="Transcribed_RNA"/>
</dbReference>
<dbReference type="GO" id="GO:0006913">
    <property type="term" value="P:nucleocytoplasmic transport"/>
    <property type="evidence" value="ECO:0007669"/>
    <property type="project" value="TreeGrafter"/>
</dbReference>
<dbReference type="GO" id="GO:0031267">
    <property type="term" value="F:small GTPase binding"/>
    <property type="evidence" value="ECO:0007669"/>
    <property type="project" value="TreeGrafter"/>
</dbReference>
<name>A0A7S1VYZ1_NEODS</name>
<gene>
    <name evidence="4" type="ORF">NDES1114_LOCUS27336</name>
</gene>
<dbReference type="PANTHER" id="PTHR24113:SF12">
    <property type="entry name" value="RAN GTPASE-ACTIVATING PROTEIN 1"/>
    <property type="match status" value="1"/>
</dbReference>
<proteinExistence type="predicted"/>
<dbReference type="SMART" id="SM00368">
    <property type="entry name" value="LRR_RI"/>
    <property type="match status" value="4"/>
</dbReference>
<evidence type="ECO:0000256" key="1">
    <source>
        <dbReference type="ARBA" id="ARBA00022468"/>
    </source>
</evidence>
<keyword evidence="3" id="KW-0677">Repeat</keyword>
<protein>
    <submittedName>
        <fullName evidence="4">Uncharacterized protein</fullName>
    </submittedName>
</protein>
<dbReference type="GO" id="GO:0048471">
    <property type="term" value="C:perinuclear region of cytoplasm"/>
    <property type="evidence" value="ECO:0007669"/>
    <property type="project" value="TreeGrafter"/>
</dbReference>
<evidence type="ECO:0000313" key="4">
    <source>
        <dbReference type="EMBL" id="CAD9140346.1"/>
    </source>
</evidence>
<dbReference type="AlphaFoldDB" id="A0A7S1VYZ1"/>
<dbReference type="GO" id="GO:0005634">
    <property type="term" value="C:nucleus"/>
    <property type="evidence" value="ECO:0007669"/>
    <property type="project" value="TreeGrafter"/>
</dbReference>
<keyword evidence="2" id="KW-0433">Leucine-rich repeat</keyword>
<dbReference type="GO" id="GO:0005829">
    <property type="term" value="C:cytosol"/>
    <property type="evidence" value="ECO:0007669"/>
    <property type="project" value="TreeGrafter"/>
</dbReference>
<dbReference type="Gene3D" id="3.80.10.10">
    <property type="entry name" value="Ribonuclease Inhibitor"/>
    <property type="match status" value="2"/>
</dbReference>
<accession>A0A7S1VYZ1</accession>
<evidence type="ECO:0000256" key="2">
    <source>
        <dbReference type="ARBA" id="ARBA00022614"/>
    </source>
</evidence>